<dbReference type="GO" id="GO:0008270">
    <property type="term" value="F:zinc ion binding"/>
    <property type="evidence" value="ECO:0007669"/>
    <property type="project" value="UniProtKB-KW"/>
</dbReference>
<feature type="region of interest" description="Disordered" evidence="9">
    <location>
        <begin position="345"/>
        <end position="502"/>
    </location>
</feature>
<dbReference type="KEGG" id="kne:92180764"/>
<feature type="compositionally biased region" description="Low complexity" evidence="9">
    <location>
        <begin position="64"/>
        <end position="76"/>
    </location>
</feature>
<feature type="compositionally biased region" description="Polar residues" evidence="9">
    <location>
        <begin position="376"/>
        <end position="407"/>
    </location>
</feature>
<evidence type="ECO:0000256" key="6">
    <source>
        <dbReference type="ARBA" id="ARBA00022786"/>
    </source>
</evidence>
<feature type="region of interest" description="Disordered" evidence="9">
    <location>
        <begin position="169"/>
        <end position="207"/>
    </location>
</feature>
<evidence type="ECO:0000256" key="4">
    <source>
        <dbReference type="ARBA" id="ARBA00022723"/>
    </source>
</evidence>
<reference evidence="11 12" key="1">
    <citation type="journal article" date="2024" name="bioRxiv">
        <title>Comparative genomics of Cryptococcus and Kwoniella reveals pathogenesis evolution and contrasting karyotype dynamics via intercentromeric recombination or chromosome fusion.</title>
        <authorList>
            <person name="Coelho M.A."/>
            <person name="David-Palma M."/>
            <person name="Shea T."/>
            <person name="Bowers K."/>
            <person name="McGinley-Smith S."/>
            <person name="Mohammad A.W."/>
            <person name="Gnirke A."/>
            <person name="Yurkov A.M."/>
            <person name="Nowrousian M."/>
            <person name="Sun S."/>
            <person name="Cuomo C.A."/>
            <person name="Heitman J."/>
        </authorList>
    </citation>
    <scope>NUCLEOTIDE SEQUENCE [LARGE SCALE GENOMIC DNA]</scope>
    <source>
        <strain evidence="11 12">CBS 13917</strain>
    </source>
</reference>
<keyword evidence="7" id="KW-0862">Zinc</keyword>
<dbReference type="PROSITE" id="PS50089">
    <property type="entry name" value="ZF_RING_2"/>
    <property type="match status" value="1"/>
</dbReference>
<keyword evidence="12" id="KW-1185">Reference proteome</keyword>
<keyword evidence="3" id="KW-0808">Transferase</keyword>
<dbReference type="CDD" id="cd16667">
    <property type="entry name" value="RING-H2_RNF126-like"/>
    <property type="match status" value="1"/>
</dbReference>
<evidence type="ECO:0000256" key="7">
    <source>
        <dbReference type="ARBA" id="ARBA00022833"/>
    </source>
</evidence>
<comment type="caution">
    <text evidence="11">The sequence shown here is derived from an EMBL/GenBank/DDBJ whole genome shotgun (WGS) entry which is preliminary data.</text>
</comment>
<evidence type="ECO:0000256" key="1">
    <source>
        <dbReference type="ARBA" id="ARBA00000900"/>
    </source>
</evidence>
<proteinExistence type="predicted"/>
<feature type="region of interest" description="Disordered" evidence="9">
    <location>
        <begin position="42"/>
        <end position="146"/>
    </location>
</feature>
<comment type="catalytic activity">
    <reaction evidence="1">
        <text>S-ubiquitinyl-[E2 ubiquitin-conjugating enzyme]-L-cysteine + [acceptor protein]-L-lysine = [E2 ubiquitin-conjugating enzyme]-L-cysteine + N(6)-ubiquitinyl-[acceptor protein]-L-lysine.</text>
        <dbReference type="EC" id="2.3.2.27"/>
    </reaction>
</comment>
<dbReference type="EMBL" id="JBCAWK010000006">
    <property type="protein sequence ID" value="KAK8854767.1"/>
    <property type="molecule type" value="Genomic_DNA"/>
</dbReference>
<keyword evidence="4" id="KW-0479">Metal-binding</keyword>
<dbReference type="InterPro" id="IPR013083">
    <property type="entry name" value="Znf_RING/FYVE/PHD"/>
</dbReference>
<evidence type="ECO:0000256" key="8">
    <source>
        <dbReference type="PROSITE-ProRule" id="PRU00175"/>
    </source>
</evidence>
<dbReference type="GO" id="GO:0005634">
    <property type="term" value="C:nucleus"/>
    <property type="evidence" value="ECO:0007669"/>
    <property type="project" value="TreeGrafter"/>
</dbReference>
<organism evidence="11 12">
    <name type="scientific">Kwoniella newhampshirensis</name>
    <dbReference type="NCBI Taxonomy" id="1651941"/>
    <lineage>
        <taxon>Eukaryota</taxon>
        <taxon>Fungi</taxon>
        <taxon>Dikarya</taxon>
        <taxon>Basidiomycota</taxon>
        <taxon>Agaricomycotina</taxon>
        <taxon>Tremellomycetes</taxon>
        <taxon>Tremellales</taxon>
        <taxon>Cryptococcaceae</taxon>
        <taxon>Kwoniella</taxon>
    </lineage>
</organism>
<evidence type="ECO:0000256" key="3">
    <source>
        <dbReference type="ARBA" id="ARBA00022679"/>
    </source>
</evidence>
<dbReference type="Proteomes" id="UP001388673">
    <property type="component" value="Unassembled WGS sequence"/>
</dbReference>
<dbReference type="RefSeq" id="XP_066803005.1">
    <property type="nucleotide sequence ID" value="XM_066946613.1"/>
</dbReference>
<dbReference type="InterPro" id="IPR001841">
    <property type="entry name" value="Znf_RING"/>
</dbReference>
<keyword evidence="6" id="KW-0833">Ubl conjugation pathway</keyword>
<dbReference type="GO" id="GO:0016567">
    <property type="term" value="P:protein ubiquitination"/>
    <property type="evidence" value="ECO:0007669"/>
    <property type="project" value="UniProtKB-ARBA"/>
</dbReference>
<evidence type="ECO:0000313" key="11">
    <source>
        <dbReference type="EMBL" id="KAK8854767.1"/>
    </source>
</evidence>
<evidence type="ECO:0000256" key="9">
    <source>
        <dbReference type="SAM" id="MobiDB-lite"/>
    </source>
</evidence>
<accession>A0AAW0YYS4</accession>
<feature type="compositionally biased region" description="Low complexity" evidence="9">
    <location>
        <begin position="413"/>
        <end position="435"/>
    </location>
</feature>
<dbReference type="GeneID" id="92180764"/>
<evidence type="ECO:0000256" key="5">
    <source>
        <dbReference type="ARBA" id="ARBA00022771"/>
    </source>
</evidence>
<feature type="domain" description="RING-type" evidence="10">
    <location>
        <begin position="297"/>
        <end position="338"/>
    </location>
</feature>
<protein>
    <recommendedName>
        <fullName evidence="2">RING-type E3 ubiquitin transferase</fullName>
        <ecNumber evidence="2">2.3.2.27</ecNumber>
    </recommendedName>
</protein>
<dbReference type="AlphaFoldDB" id="A0AAW0YYS4"/>
<dbReference type="Pfam" id="PF13639">
    <property type="entry name" value="zf-RING_2"/>
    <property type="match status" value="1"/>
</dbReference>
<dbReference type="PANTHER" id="PTHR45931">
    <property type="entry name" value="SI:CH211-59O9.10"/>
    <property type="match status" value="1"/>
</dbReference>
<feature type="compositionally biased region" description="Basic and acidic residues" evidence="9">
    <location>
        <begin position="474"/>
        <end position="502"/>
    </location>
</feature>
<evidence type="ECO:0000313" key="12">
    <source>
        <dbReference type="Proteomes" id="UP001388673"/>
    </source>
</evidence>
<dbReference type="Gene3D" id="3.30.40.10">
    <property type="entry name" value="Zinc/RING finger domain, C3HC4 (zinc finger)"/>
    <property type="match status" value="1"/>
</dbReference>
<keyword evidence="5 8" id="KW-0863">Zinc-finger</keyword>
<dbReference type="InterPro" id="IPR051834">
    <property type="entry name" value="RING_finger_E3_ligase"/>
</dbReference>
<dbReference type="SUPFAM" id="SSF57850">
    <property type="entry name" value="RING/U-box"/>
    <property type="match status" value="1"/>
</dbReference>
<dbReference type="GO" id="GO:0006511">
    <property type="term" value="P:ubiquitin-dependent protein catabolic process"/>
    <property type="evidence" value="ECO:0007669"/>
    <property type="project" value="TreeGrafter"/>
</dbReference>
<sequence>MPDTAPFWLCHECGAQMRPVTVNDVPHCASCNGEFIEILDPEVNPDPFHDLPPPPPTRPGQQTSSAPSSARSSASPGPGPGEGGTSFFSNLFGNLLGAAATNQGQEGHDGQMTGGEGEPSGSRRSSPNRNQGPGGPRTFTFNFPGGGRGQVMFGGFGGNLGSGGMGAFGPAGTAGENPFESFFPPGIAPPRRARNQQGQPLGGPGDSLDGAELLRALFTVLGEEGQMPPHMMFGGPAGRATMGDYATSEQGFNDILETLMQAAGPQGPLPATDVVIEGLPRFKFDEKTLAQSTYKDCPICKDDFVVGDEVMRIPCSHIFHPDCLQPWLKVNGSCPVCRFSLVPENDDRQRQPRPSNTPGQPQTPAQTGSGGGPASAVTSILNRLFGQSGTTSNPTSPGVTEPAQTPFGSIPEQVSVGTSSSSQAQSQMQSQSTSAPTQDSSEQNASVVHNTDALPISGQAANPVQPPMSTVIPEDYRARHRERERQRHTEEENSGVDHFDLD</sequence>
<dbReference type="EC" id="2.3.2.27" evidence="2"/>
<dbReference type="SMART" id="SM00184">
    <property type="entry name" value="RING"/>
    <property type="match status" value="1"/>
</dbReference>
<dbReference type="GO" id="GO:0061630">
    <property type="term" value="F:ubiquitin protein ligase activity"/>
    <property type="evidence" value="ECO:0007669"/>
    <property type="project" value="UniProtKB-EC"/>
</dbReference>
<evidence type="ECO:0000256" key="2">
    <source>
        <dbReference type="ARBA" id="ARBA00012483"/>
    </source>
</evidence>
<evidence type="ECO:0000259" key="10">
    <source>
        <dbReference type="PROSITE" id="PS50089"/>
    </source>
</evidence>
<gene>
    <name evidence="11" type="ORF">IAR55_003506</name>
</gene>
<name>A0AAW0YYS4_9TREE</name>
<dbReference type="FunFam" id="3.30.40.10:FF:000127">
    <property type="entry name" value="E3 ubiquitin-protein ligase RNF181"/>
    <property type="match status" value="1"/>
</dbReference>
<feature type="compositionally biased region" description="Polar residues" evidence="9">
    <location>
        <begin position="436"/>
        <end position="449"/>
    </location>
</feature>
<dbReference type="PANTHER" id="PTHR45931:SF3">
    <property type="entry name" value="RING ZINC FINGER-CONTAINING PROTEIN"/>
    <property type="match status" value="1"/>
</dbReference>
<feature type="compositionally biased region" description="Polar residues" evidence="9">
    <location>
        <begin position="352"/>
        <end position="367"/>
    </location>
</feature>